<evidence type="ECO:0000256" key="4">
    <source>
        <dbReference type="ARBA" id="ARBA00022989"/>
    </source>
</evidence>
<evidence type="ECO:0000313" key="8">
    <source>
        <dbReference type="Proteomes" id="UP000183255"/>
    </source>
</evidence>
<sequence>MSILISILEQGLLFAILVFGIYITYKIMDFADLSVDGTYPLGAATAAVLLLRGMNPWVATLLGALTASLGGLVTGIIHTKLKINGLMAGILVMFGLYSVNLRVMGKANIALFAETTVFTLPEVSIGGENLSTLLLLLLIVTVLIFLYEAFFRTKTGFFLRAVGDNEEILTSLGADAHKIKILGLVTANFLAGLSGALTAQYQGFSDVGMGTGSAVTALAAVIIGSSLLKKLNLPMTSIALSGAVLYKGILVLVLRLGLDPNDFKLATAIAVILAMGMSSGALKKRRRQSALKKETKVEKGGAFYAKA</sequence>
<dbReference type="EMBL" id="FNDZ01000007">
    <property type="protein sequence ID" value="SDJ08585.1"/>
    <property type="molecule type" value="Genomic_DNA"/>
</dbReference>
<dbReference type="InterPro" id="IPR001851">
    <property type="entry name" value="ABC_transp_permease"/>
</dbReference>
<reference evidence="7 8" key="1">
    <citation type="submission" date="2016-10" db="EMBL/GenBank/DDBJ databases">
        <authorList>
            <person name="de Groot N.N."/>
        </authorList>
    </citation>
    <scope>NUCLEOTIDE SEQUENCE [LARGE SCALE GENOMIC DNA]</scope>
    <source>
        <strain evidence="7 8">CGMCC 1.5058</strain>
    </source>
</reference>
<evidence type="ECO:0000256" key="2">
    <source>
        <dbReference type="ARBA" id="ARBA00022475"/>
    </source>
</evidence>
<dbReference type="PANTHER" id="PTHR32196:SF69">
    <property type="entry name" value="BRANCHED-CHAIN AMINO ACID TRANSPORT SYSTEM, PERMEASE PROTEIN"/>
    <property type="match status" value="1"/>
</dbReference>
<feature type="transmembrane region" description="Helical" evidence="6">
    <location>
        <begin position="181"/>
        <end position="201"/>
    </location>
</feature>
<dbReference type="PANTHER" id="PTHR32196">
    <property type="entry name" value="ABC TRANSPORTER PERMEASE PROTEIN YPHD-RELATED-RELATED"/>
    <property type="match status" value="1"/>
</dbReference>
<name>A0A1G8QW90_9CLOT</name>
<feature type="transmembrane region" description="Helical" evidence="6">
    <location>
        <begin position="207"/>
        <end position="228"/>
    </location>
</feature>
<feature type="transmembrane region" description="Helical" evidence="6">
    <location>
        <begin position="235"/>
        <end position="257"/>
    </location>
</feature>
<gene>
    <name evidence="7" type="ORF">SAMN05421804_10776</name>
</gene>
<dbReference type="RefSeq" id="WP_031576997.1">
    <property type="nucleotide sequence ID" value="NZ_DAMANS010000001.1"/>
</dbReference>
<feature type="transmembrane region" description="Helical" evidence="6">
    <location>
        <begin position="7"/>
        <end position="25"/>
    </location>
</feature>
<evidence type="ECO:0000256" key="3">
    <source>
        <dbReference type="ARBA" id="ARBA00022692"/>
    </source>
</evidence>
<dbReference type="Pfam" id="PF02653">
    <property type="entry name" value="BPD_transp_2"/>
    <property type="match status" value="1"/>
</dbReference>
<comment type="subcellular location">
    <subcellularLocation>
        <location evidence="1">Cell membrane</location>
        <topology evidence="1">Multi-pass membrane protein</topology>
    </subcellularLocation>
</comment>
<evidence type="ECO:0000256" key="1">
    <source>
        <dbReference type="ARBA" id="ARBA00004651"/>
    </source>
</evidence>
<feature type="transmembrane region" description="Helical" evidence="6">
    <location>
        <begin position="130"/>
        <end position="150"/>
    </location>
</feature>
<organism evidence="7 8">
    <name type="scientific">Proteiniclasticum ruminis</name>
    <dbReference type="NCBI Taxonomy" id="398199"/>
    <lineage>
        <taxon>Bacteria</taxon>
        <taxon>Bacillati</taxon>
        <taxon>Bacillota</taxon>
        <taxon>Clostridia</taxon>
        <taxon>Eubacteriales</taxon>
        <taxon>Clostridiaceae</taxon>
        <taxon>Proteiniclasticum</taxon>
    </lineage>
</organism>
<keyword evidence="2" id="KW-1003">Cell membrane</keyword>
<feature type="transmembrane region" description="Helical" evidence="6">
    <location>
        <begin position="84"/>
        <end position="103"/>
    </location>
</feature>
<dbReference type="GO" id="GO:0022857">
    <property type="term" value="F:transmembrane transporter activity"/>
    <property type="evidence" value="ECO:0007669"/>
    <property type="project" value="InterPro"/>
</dbReference>
<dbReference type="AlphaFoldDB" id="A0A1G8QW90"/>
<evidence type="ECO:0000256" key="5">
    <source>
        <dbReference type="ARBA" id="ARBA00023136"/>
    </source>
</evidence>
<keyword evidence="3 6" id="KW-0812">Transmembrane</keyword>
<accession>A0A1G8QW90</accession>
<evidence type="ECO:0000313" key="7">
    <source>
        <dbReference type="EMBL" id="SDJ08585.1"/>
    </source>
</evidence>
<dbReference type="CDD" id="cd06574">
    <property type="entry name" value="TM_PBP1_branched-chain-AA_like"/>
    <property type="match status" value="1"/>
</dbReference>
<keyword evidence="4 6" id="KW-1133">Transmembrane helix</keyword>
<protein>
    <submittedName>
        <fullName evidence="7">Putative ABC transport system permease protein</fullName>
    </submittedName>
</protein>
<keyword evidence="5 6" id="KW-0472">Membrane</keyword>
<evidence type="ECO:0000256" key="6">
    <source>
        <dbReference type="SAM" id="Phobius"/>
    </source>
</evidence>
<dbReference type="Proteomes" id="UP000183255">
    <property type="component" value="Unassembled WGS sequence"/>
</dbReference>
<proteinExistence type="predicted"/>
<feature type="transmembrane region" description="Helical" evidence="6">
    <location>
        <begin position="263"/>
        <end position="282"/>
    </location>
</feature>
<dbReference type="GO" id="GO:0005886">
    <property type="term" value="C:plasma membrane"/>
    <property type="evidence" value="ECO:0007669"/>
    <property type="project" value="UniProtKB-SubCell"/>
</dbReference>
<feature type="transmembrane region" description="Helical" evidence="6">
    <location>
        <begin position="57"/>
        <end position="77"/>
    </location>
</feature>